<gene>
    <name evidence="2" type="ORF">OC846_003525</name>
</gene>
<evidence type="ECO:0000313" key="3">
    <source>
        <dbReference type="Proteomes" id="UP001176517"/>
    </source>
</evidence>
<organism evidence="2 3">
    <name type="scientific">Tilletia horrida</name>
    <dbReference type="NCBI Taxonomy" id="155126"/>
    <lineage>
        <taxon>Eukaryota</taxon>
        <taxon>Fungi</taxon>
        <taxon>Dikarya</taxon>
        <taxon>Basidiomycota</taxon>
        <taxon>Ustilaginomycotina</taxon>
        <taxon>Exobasidiomycetes</taxon>
        <taxon>Tilletiales</taxon>
        <taxon>Tilletiaceae</taxon>
        <taxon>Tilletia</taxon>
    </lineage>
</organism>
<feature type="compositionally biased region" description="Polar residues" evidence="1">
    <location>
        <begin position="122"/>
        <end position="132"/>
    </location>
</feature>
<accession>A0AAN6GPV0</accession>
<reference evidence="2" key="1">
    <citation type="journal article" date="2023" name="PhytoFront">
        <title>Draft Genome Resources of Seven Strains of Tilletia horrida, Causal Agent of Kernel Smut of Rice.</title>
        <authorList>
            <person name="Khanal S."/>
            <person name="Antony Babu S."/>
            <person name="Zhou X.G."/>
        </authorList>
    </citation>
    <scope>NUCLEOTIDE SEQUENCE</scope>
    <source>
        <strain evidence="2">TX6</strain>
    </source>
</reference>
<protein>
    <submittedName>
        <fullName evidence="2">Uncharacterized protein</fullName>
    </submittedName>
</protein>
<dbReference type="Proteomes" id="UP001176517">
    <property type="component" value="Unassembled WGS sequence"/>
</dbReference>
<feature type="compositionally biased region" description="Acidic residues" evidence="1">
    <location>
        <begin position="86"/>
        <end position="111"/>
    </location>
</feature>
<feature type="compositionally biased region" description="Low complexity" evidence="1">
    <location>
        <begin position="59"/>
        <end position="85"/>
    </location>
</feature>
<proteinExistence type="predicted"/>
<evidence type="ECO:0000256" key="1">
    <source>
        <dbReference type="SAM" id="MobiDB-lite"/>
    </source>
</evidence>
<feature type="region of interest" description="Disordered" evidence="1">
    <location>
        <begin position="51"/>
        <end position="148"/>
    </location>
</feature>
<feature type="region of interest" description="Disordered" evidence="1">
    <location>
        <begin position="988"/>
        <end position="1020"/>
    </location>
</feature>
<sequence>MRPRRSVPSVNYNETAHWPESSPPPECTADGSIVTTADGSSFLVASITTTHTHTDTDTDPTSPSASAADALSSSDNGSDAAYAAADDVDEEEDDDDGEDDGDDEEEDDDDNKESSGLGLQNRGPNEPTTSKRSAAANFGNMTGSSFSPHRESMVLVTPQVWERLEEVRLIKPWIKRTDEEKEAAGTQLLDVLRIILRPIIGKLTDGHRPRNAQSGYMVDGTKYLLHFSKYGRKREQLLNNLFDALAKSEHLPSSIRDELTRKRMVETIVGMGGEFKHAYSLAEIIARGHSGLRNMETLLENLEAKACAMTLGADIVRTLQQCREKGWAEEEIDKIKDDPNKHFMFLKDKTVPFLAPVLNRVLPSWMPLDENDIQADTNRWALNHTEFMQDGSSFVGSVARWALSQPVDFFAAEQLPEPPAFPDNTHPLRRFRYQLRLPDAASSSIESPQFRVFRLVAQVDALVDAYSRSVGTLPGPRPDPSSVFAKGATPPSHLDQALSGSIQPSGDGSAVDYAFGLAKQISDEVKPILDGIKTPNILAALRKSLRDTDPLDWEANNSKKAQIYRESLISRQDDKDVLGPQTHAPFVRNAPAATFSALAERGHYCQISHPDLLDWQEIQSKKVQEVVVLYRRLHDEYENTTRSKSPELGTQRAQKAKTLSKGSFDPAADLAAVVADIRNALDRAKPNQAEAISVTVTDSFIDPTIAETLTGKLSPLQGIGNISRIKLLLRQYEGRAFSSNTMHDLLSLVFDTCLLAVLGPYPGAAALYMVSAWKTLWAKDEVVEAADTEALELARQVWSQIYRDLQGIDATFTMYAVNLNWRSRFTKQGLIAAFPEVGDRTSLSPHNVQLLMEAQQGLCPLGCGRGLLYTAKQKVDKGDENWYRYLGIKQDYQRGATDLFSMPKFPSHICLWAAFIGDAHPWVVGWLSAFKCKLVHRHERKSAGKNQFLLARPTIEDRAEDEGEGGDTLGPLQEAELEKLEERLNISAKAAGKRRMMEEDYDDDDEEGGEIRAGPSKRRK</sequence>
<feature type="region of interest" description="Disordered" evidence="1">
    <location>
        <begin position="1"/>
        <end position="33"/>
    </location>
</feature>
<keyword evidence="3" id="KW-1185">Reference proteome</keyword>
<dbReference type="EMBL" id="JAPDMZ010000087">
    <property type="protein sequence ID" value="KAK0550758.1"/>
    <property type="molecule type" value="Genomic_DNA"/>
</dbReference>
<feature type="compositionally biased region" description="Acidic residues" evidence="1">
    <location>
        <begin position="999"/>
        <end position="1008"/>
    </location>
</feature>
<name>A0AAN6GPV0_9BASI</name>
<dbReference type="AlphaFoldDB" id="A0AAN6GPV0"/>
<evidence type="ECO:0000313" key="2">
    <source>
        <dbReference type="EMBL" id="KAK0550758.1"/>
    </source>
</evidence>
<comment type="caution">
    <text evidence="2">The sequence shown here is derived from an EMBL/GenBank/DDBJ whole genome shotgun (WGS) entry which is preliminary data.</text>
</comment>